<evidence type="ECO:0000256" key="1">
    <source>
        <dbReference type="SAM" id="MobiDB-lite"/>
    </source>
</evidence>
<keyword evidence="3" id="KW-1185">Reference proteome</keyword>
<dbReference type="EMBL" id="WMBB01000006">
    <property type="protein sequence ID" value="MTE14178.1"/>
    <property type="molecule type" value="Genomic_DNA"/>
</dbReference>
<organism evidence="2 3">
    <name type="scientific">Nocardia aurantiaca</name>
    <dbReference type="NCBI Taxonomy" id="2675850"/>
    <lineage>
        <taxon>Bacteria</taxon>
        <taxon>Bacillati</taxon>
        <taxon>Actinomycetota</taxon>
        <taxon>Actinomycetes</taxon>
        <taxon>Mycobacteriales</taxon>
        <taxon>Nocardiaceae</taxon>
        <taxon>Nocardia</taxon>
    </lineage>
</organism>
<protein>
    <submittedName>
        <fullName evidence="2">Uncharacterized protein</fullName>
    </submittedName>
</protein>
<dbReference type="RefSeq" id="WP_154788571.1">
    <property type="nucleotide sequence ID" value="NZ_WMBB01000006.1"/>
</dbReference>
<evidence type="ECO:0000313" key="3">
    <source>
        <dbReference type="Proteomes" id="UP000432464"/>
    </source>
</evidence>
<accession>A0A6I3KYX6</accession>
<dbReference type="Proteomes" id="UP000432464">
    <property type="component" value="Unassembled WGS sequence"/>
</dbReference>
<dbReference type="AlphaFoldDB" id="A0A6I3KYX6"/>
<sequence>MDRLALELGRVEVCAHRENQYGDEFRQWDEFRHGTGVEAQTAGAKSAESVELPDADKAEIEQGLTEEEDERRRRASKSCSGKWG</sequence>
<gene>
    <name evidence="2" type="ORF">GLP40_15575</name>
</gene>
<evidence type="ECO:0000313" key="2">
    <source>
        <dbReference type="EMBL" id="MTE14178.1"/>
    </source>
</evidence>
<feature type="region of interest" description="Disordered" evidence="1">
    <location>
        <begin position="37"/>
        <end position="84"/>
    </location>
</feature>
<name>A0A6I3KYX6_9NOCA</name>
<comment type="caution">
    <text evidence="2">The sequence shown here is derived from an EMBL/GenBank/DDBJ whole genome shotgun (WGS) entry which is preliminary data.</text>
</comment>
<proteinExistence type="predicted"/>
<reference evidence="2 3" key="1">
    <citation type="submission" date="2019-11" db="EMBL/GenBank/DDBJ databases">
        <title>Nocardia sp. nov. CT2-14 isolated from soil.</title>
        <authorList>
            <person name="Kanchanasin P."/>
            <person name="Tanasupawat S."/>
            <person name="Yuki M."/>
            <person name="Kudo T."/>
        </authorList>
    </citation>
    <scope>NUCLEOTIDE SEQUENCE [LARGE SCALE GENOMIC DNA]</scope>
    <source>
        <strain evidence="2 3">CT2-14</strain>
    </source>
</reference>